<feature type="region of interest" description="Disordered" evidence="1">
    <location>
        <begin position="306"/>
        <end position="342"/>
    </location>
</feature>
<dbReference type="EMBL" id="CAJEWN010000012">
    <property type="protein sequence ID" value="CAD2132869.1"/>
    <property type="molecule type" value="Genomic_DNA"/>
</dbReference>
<proteinExistence type="predicted"/>
<feature type="region of interest" description="Disordered" evidence="1">
    <location>
        <begin position="104"/>
        <end position="136"/>
    </location>
</feature>
<evidence type="ECO:0000313" key="2">
    <source>
        <dbReference type="EMBL" id="CAD2132869.1"/>
    </source>
</evidence>
<reference evidence="2 3" key="1">
    <citation type="submission" date="2020-08" db="EMBL/GenBank/DDBJ databases">
        <authorList>
            <person name="Koutsovoulos G."/>
            <person name="Danchin GJ E."/>
        </authorList>
    </citation>
    <scope>NUCLEOTIDE SEQUENCE [LARGE SCALE GENOMIC DNA]</scope>
</reference>
<feature type="compositionally biased region" description="Basic and acidic residues" evidence="1">
    <location>
        <begin position="323"/>
        <end position="334"/>
    </location>
</feature>
<protein>
    <submittedName>
        <fullName evidence="2">Uncharacterized protein</fullName>
    </submittedName>
</protein>
<feature type="compositionally biased region" description="Polar residues" evidence="1">
    <location>
        <begin position="257"/>
        <end position="274"/>
    </location>
</feature>
<sequence length="464" mass="51749">MHLFLLHNEIPTSPNKFIPSNSSFSTGSSSSSVMSINEHQQITTNLKRSGSAVIRARFEPEVDGVNRYKHFHRPMLPSPTSGLSNNHQPSTHLQLYNGKEEYYVDDGQSIDKTSPRRRRSTSKRLSKIPTSTTTLNNGAGSCSILPLIKGIKIVDKSNNNIKRRQSQDRAKSSNGLETTGLKPIISTAERRSSSFAALPVIENVVKQKFIEKPQKEISKREKSVENIRGKVGGGNTKLDEVTTVRVRRRIIISDSQQKKSAFNKNTSLDSSSSGPAGVSQPKPPIKRKPNKEVKKLIGESVGTQTEKEVCISTDETSQTTETETIKQEQKKEIDTQMPQTSKTTIVVPRATQTDQNSLFNQVTGGGTTSNRSSVGPDEMEQRIQLLSIIEHALDETIDKESRLRTNEFIASTARKQAQIWRDAKQFVALNLLPQSIELANHTRQLSRESSLRSYERALRNIHLP</sequence>
<name>A0A6V7TU82_MELEN</name>
<comment type="caution">
    <text evidence="2">The sequence shown here is derived from an EMBL/GenBank/DDBJ whole genome shotgun (WGS) entry which is preliminary data.</text>
</comment>
<feature type="region of interest" description="Disordered" evidence="1">
    <location>
        <begin position="159"/>
        <end position="178"/>
    </location>
</feature>
<evidence type="ECO:0000256" key="1">
    <source>
        <dbReference type="SAM" id="MobiDB-lite"/>
    </source>
</evidence>
<gene>
    <name evidence="2" type="ORF">MENT_LOCUS3826</name>
</gene>
<dbReference type="Proteomes" id="UP000580250">
    <property type="component" value="Unassembled WGS sequence"/>
</dbReference>
<feature type="compositionally biased region" description="Basic residues" evidence="1">
    <location>
        <begin position="115"/>
        <end position="126"/>
    </location>
</feature>
<feature type="compositionally biased region" description="Low complexity" evidence="1">
    <location>
        <begin position="311"/>
        <end position="322"/>
    </location>
</feature>
<accession>A0A6V7TU82</accession>
<evidence type="ECO:0000313" key="3">
    <source>
        <dbReference type="Proteomes" id="UP000580250"/>
    </source>
</evidence>
<dbReference type="AlphaFoldDB" id="A0A6V7TU82"/>
<organism evidence="2 3">
    <name type="scientific">Meloidogyne enterolobii</name>
    <name type="common">Root-knot nematode worm</name>
    <name type="synonym">Meloidogyne mayaguensis</name>
    <dbReference type="NCBI Taxonomy" id="390850"/>
    <lineage>
        <taxon>Eukaryota</taxon>
        <taxon>Metazoa</taxon>
        <taxon>Ecdysozoa</taxon>
        <taxon>Nematoda</taxon>
        <taxon>Chromadorea</taxon>
        <taxon>Rhabditida</taxon>
        <taxon>Tylenchina</taxon>
        <taxon>Tylenchomorpha</taxon>
        <taxon>Tylenchoidea</taxon>
        <taxon>Meloidogynidae</taxon>
        <taxon>Meloidogyninae</taxon>
        <taxon>Meloidogyne</taxon>
    </lineage>
</organism>
<feature type="region of interest" description="Disordered" evidence="1">
    <location>
        <begin position="257"/>
        <end position="292"/>
    </location>
</feature>